<dbReference type="AlphaFoldDB" id="A0A4Y2ESD1"/>
<dbReference type="PANTHER" id="PTHR19303:SF73">
    <property type="entry name" value="PROTEIN PDC2"/>
    <property type="match status" value="1"/>
</dbReference>
<reference evidence="3 4" key="1">
    <citation type="journal article" date="2019" name="Sci. Rep.">
        <title>Orb-weaving spider Araneus ventricosus genome elucidates the spidroin gene catalogue.</title>
        <authorList>
            <person name="Kono N."/>
            <person name="Nakamura H."/>
            <person name="Ohtoshi R."/>
            <person name="Moran D.A.P."/>
            <person name="Shinohara A."/>
            <person name="Yoshida Y."/>
            <person name="Fujiwara M."/>
            <person name="Mori M."/>
            <person name="Tomita M."/>
            <person name="Arakawa K."/>
        </authorList>
    </citation>
    <scope>NUCLEOTIDE SEQUENCE [LARGE SCALE GENOMIC DNA]</scope>
</reference>
<comment type="caution">
    <text evidence="3">The sequence shown here is derived from an EMBL/GenBank/DDBJ whole genome shotgun (WGS) entry which is preliminary data.</text>
</comment>
<protein>
    <recommendedName>
        <fullName evidence="2">DDE-1 domain-containing protein</fullName>
    </recommendedName>
</protein>
<accession>A0A4Y2ESD1</accession>
<dbReference type="PANTHER" id="PTHR19303">
    <property type="entry name" value="TRANSPOSON"/>
    <property type="match status" value="1"/>
</dbReference>
<feature type="domain" description="DDE-1" evidence="2">
    <location>
        <begin position="69"/>
        <end position="125"/>
    </location>
</feature>
<dbReference type="EMBL" id="BGPR01000678">
    <property type="protein sequence ID" value="GBM31219.1"/>
    <property type="molecule type" value="Genomic_DNA"/>
</dbReference>
<sequence length="125" mass="14664">MYLSYDKSYRERSPSRRSVRKSRDFTPESICNPYAHSLYIPPLLFYRILPDKTLCFQREKCSGGKISKKCLTILLCCNMLGKSETPLVIRKASKPRCFKNIDVRKPNVSWNSNKKEWMTTEIMSD</sequence>
<proteinExistence type="predicted"/>
<dbReference type="GO" id="GO:0003677">
    <property type="term" value="F:DNA binding"/>
    <property type="evidence" value="ECO:0007669"/>
    <property type="project" value="TreeGrafter"/>
</dbReference>
<dbReference type="Pfam" id="PF03184">
    <property type="entry name" value="DDE_1"/>
    <property type="match status" value="1"/>
</dbReference>
<dbReference type="InterPro" id="IPR050863">
    <property type="entry name" value="CenT-Element_Derived"/>
</dbReference>
<dbReference type="GO" id="GO:0005634">
    <property type="term" value="C:nucleus"/>
    <property type="evidence" value="ECO:0007669"/>
    <property type="project" value="TreeGrafter"/>
</dbReference>
<organism evidence="3 4">
    <name type="scientific">Araneus ventricosus</name>
    <name type="common">Orbweaver spider</name>
    <name type="synonym">Epeira ventricosa</name>
    <dbReference type="NCBI Taxonomy" id="182803"/>
    <lineage>
        <taxon>Eukaryota</taxon>
        <taxon>Metazoa</taxon>
        <taxon>Ecdysozoa</taxon>
        <taxon>Arthropoda</taxon>
        <taxon>Chelicerata</taxon>
        <taxon>Arachnida</taxon>
        <taxon>Araneae</taxon>
        <taxon>Araneomorphae</taxon>
        <taxon>Entelegynae</taxon>
        <taxon>Araneoidea</taxon>
        <taxon>Araneidae</taxon>
        <taxon>Araneus</taxon>
    </lineage>
</organism>
<dbReference type="OrthoDB" id="6431703at2759"/>
<dbReference type="Proteomes" id="UP000499080">
    <property type="component" value="Unassembled WGS sequence"/>
</dbReference>
<gene>
    <name evidence="3" type="ORF">AVEN_193349_1</name>
</gene>
<feature type="region of interest" description="Disordered" evidence="1">
    <location>
        <begin position="1"/>
        <end position="28"/>
    </location>
</feature>
<evidence type="ECO:0000313" key="3">
    <source>
        <dbReference type="EMBL" id="GBM31219.1"/>
    </source>
</evidence>
<dbReference type="InterPro" id="IPR004875">
    <property type="entry name" value="DDE_SF_endonuclease_dom"/>
</dbReference>
<keyword evidence="4" id="KW-1185">Reference proteome</keyword>
<name>A0A4Y2ESD1_ARAVE</name>
<evidence type="ECO:0000313" key="4">
    <source>
        <dbReference type="Proteomes" id="UP000499080"/>
    </source>
</evidence>
<evidence type="ECO:0000256" key="1">
    <source>
        <dbReference type="SAM" id="MobiDB-lite"/>
    </source>
</evidence>
<evidence type="ECO:0000259" key="2">
    <source>
        <dbReference type="Pfam" id="PF03184"/>
    </source>
</evidence>